<dbReference type="InterPro" id="IPR000326">
    <property type="entry name" value="PAP2/HPO"/>
</dbReference>
<evidence type="ECO:0000259" key="4">
    <source>
        <dbReference type="SMART" id="SM00014"/>
    </source>
</evidence>
<dbReference type="EMBL" id="OFSQ01000035">
    <property type="protein sequence ID" value="SOY63427.1"/>
    <property type="molecule type" value="Genomic_DNA"/>
</dbReference>
<dbReference type="SMART" id="SM00014">
    <property type="entry name" value="acidPPc"/>
    <property type="match status" value="1"/>
</dbReference>
<protein>
    <recommendedName>
        <fullName evidence="1">Acid phosphatase</fullName>
        <ecNumber evidence="1">3.1.3.2</ecNumber>
    </recommendedName>
</protein>
<dbReference type="InterPro" id="IPR001011">
    <property type="entry name" value="Acid_Pase_classA_bac"/>
</dbReference>
<evidence type="ECO:0000256" key="2">
    <source>
        <dbReference type="SAM" id="MobiDB-lite"/>
    </source>
</evidence>
<dbReference type="PROSITE" id="PS51257">
    <property type="entry name" value="PROKAR_LIPOPROTEIN"/>
    <property type="match status" value="1"/>
</dbReference>
<name>A0A375C6I3_9BURK</name>
<accession>A0A375C6I3</accession>
<dbReference type="PIRSF" id="PIRSF000897">
    <property type="entry name" value="Acid_Ptase_ClsA"/>
    <property type="match status" value="1"/>
</dbReference>
<dbReference type="Pfam" id="PF01569">
    <property type="entry name" value="PAP2"/>
    <property type="match status" value="1"/>
</dbReference>
<evidence type="ECO:0000313" key="5">
    <source>
        <dbReference type="EMBL" id="SOY63427.1"/>
    </source>
</evidence>
<comment type="caution">
    <text evidence="5">The sequence shown here is derived from an EMBL/GenBank/DDBJ whole genome shotgun (WGS) entry which is preliminary data.</text>
</comment>
<evidence type="ECO:0000256" key="3">
    <source>
        <dbReference type="SAM" id="SignalP"/>
    </source>
</evidence>
<comment type="catalytic activity">
    <reaction evidence="1">
        <text>a phosphate monoester + H2O = an alcohol + phosphate</text>
        <dbReference type="Rhea" id="RHEA:15017"/>
        <dbReference type="ChEBI" id="CHEBI:15377"/>
        <dbReference type="ChEBI" id="CHEBI:30879"/>
        <dbReference type="ChEBI" id="CHEBI:43474"/>
        <dbReference type="ChEBI" id="CHEBI:67140"/>
        <dbReference type="EC" id="3.1.3.2"/>
    </reaction>
</comment>
<feature type="signal peptide" evidence="3">
    <location>
        <begin position="1"/>
        <end position="33"/>
    </location>
</feature>
<evidence type="ECO:0000256" key="1">
    <source>
        <dbReference type="PIRNR" id="PIRNR000897"/>
    </source>
</evidence>
<dbReference type="GO" id="GO:0003993">
    <property type="term" value="F:acid phosphatase activity"/>
    <property type="evidence" value="ECO:0007669"/>
    <property type="project" value="UniProtKB-EC"/>
</dbReference>
<dbReference type="SUPFAM" id="SSF48317">
    <property type="entry name" value="Acid phosphatase/Vanadium-dependent haloperoxidase"/>
    <property type="match status" value="1"/>
</dbReference>
<dbReference type="CDD" id="cd03397">
    <property type="entry name" value="PAP2_acid_phosphatase"/>
    <property type="match status" value="1"/>
</dbReference>
<dbReference type="AlphaFoldDB" id="A0A375C6I3"/>
<dbReference type="InterPro" id="IPR036938">
    <property type="entry name" value="PAP2/HPO_sf"/>
</dbReference>
<keyword evidence="1 5" id="KW-0378">Hydrolase</keyword>
<proteinExistence type="inferred from homology"/>
<dbReference type="EC" id="3.1.3.2" evidence="1"/>
<keyword evidence="3" id="KW-0732">Signal</keyword>
<feature type="region of interest" description="Disordered" evidence="2">
    <location>
        <begin position="260"/>
        <end position="280"/>
    </location>
</feature>
<feature type="chain" id="PRO_5016564452" description="Acid phosphatase" evidence="3">
    <location>
        <begin position="34"/>
        <end position="280"/>
    </location>
</feature>
<feature type="domain" description="Phosphatidic acid phosphatase type 2/haloperoxidase" evidence="4">
    <location>
        <begin position="130"/>
        <end position="241"/>
    </location>
</feature>
<dbReference type="PRINTS" id="PR00483">
    <property type="entry name" value="BACPHPHTASE"/>
</dbReference>
<gene>
    <name evidence="5" type="primary">phoC</name>
    <name evidence="5" type="ORF">CBM2587_B60439</name>
</gene>
<dbReference type="GO" id="GO:0030288">
    <property type="term" value="C:outer membrane-bounded periplasmic space"/>
    <property type="evidence" value="ECO:0007669"/>
    <property type="project" value="InterPro"/>
</dbReference>
<comment type="similarity">
    <text evidence="1">Belongs to the class A bacterial acid phosphatase family.</text>
</comment>
<organism evidence="5">
    <name type="scientific">Cupriavidus taiwanensis</name>
    <dbReference type="NCBI Taxonomy" id="164546"/>
    <lineage>
        <taxon>Bacteria</taxon>
        <taxon>Pseudomonadati</taxon>
        <taxon>Pseudomonadota</taxon>
        <taxon>Betaproteobacteria</taxon>
        <taxon>Burkholderiales</taxon>
        <taxon>Burkholderiaceae</taxon>
        <taxon>Cupriavidus</taxon>
    </lineage>
</organism>
<dbReference type="Gene3D" id="1.20.144.10">
    <property type="entry name" value="Phosphatidic acid phosphatase type 2/haloperoxidase"/>
    <property type="match status" value="1"/>
</dbReference>
<reference evidence="5" key="1">
    <citation type="submission" date="2018-01" db="EMBL/GenBank/DDBJ databases">
        <authorList>
            <person name="Clerissi C."/>
        </authorList>
    </citation>
    <scope>NUCLEOTIDE SEQUENCE</scope>
    <source>
        <strain evidence="5">Cupriavidus sp. LMG 19464</strain>
    </source>
</reference>
<sequence>MTDHAKPDPSLSNPVRALAAAALAALLAGCATGGTNLSAVPELRPGVPAGYLAADARPDSLKLLPAPPAQGSAALALDEDAARQAGTLRGSPRWQVAGEDAVLTFPQAASAFSCALGVPVSEKDTPYLNILLRRSLVDAGLSTYKAKDHYKRTRPFVANKTPMCTPAEAAKLEKDGSYPSGHSAIGWAWALILTEVEPARANEILARGRAFGQSRVVCNVHWQSDVNEGRMMAAATVARLQSDPTFRADLEQARREVAKARAAGARPARDCQAESAALAP</sequence>
<dbReference type="Proteomes" id="UP000256780">
    <property type="component" value="Chromosome CBM2587_b"/>
</dbReference>
<dbReference type="RefSeq" id="WP_232346690.1">
    <property type="nucleotide sequence ID" value="NZ_JABTYD010000037.1"/>
</dbReference>